<dbReference type="Gene3D" id="1.25.40.10">
    <property type="entry name" value="Tetratricopeptide repeat domain"/>
    <property type="match status" value="1"/>
</dbReference>
<gene>
    <name evidence="1" type="ORF">BDV29DRAFT_184756</name>
</gene>
<organism evidence="1 2">
    <name type="scientific">Aspergillus leporis</name>
    <dbReference type="NCBI Taxonomy" id="41062"/>
    <lineage>
        <taxon>Eukaryota</taxon>
        <taxon>Fungi</taxon>
        <taxon>Dikarya</taxon>
        <taxon>Ascomycota</taxon>
        <taxon>Pezizomycotina</taxon>
        <taxon>Eurotiomycetes</taxon>
        <taxon>Eurotiomycetidae</taxon>
        <taxon>Eurotiales</taxon>
        <taxon>Aspergillaceae</taxon>
        <taxon>Aspergillus</taxon>
        <taxon>Aspergillus subgen. Circumdati</taxon>
    </lineage>
</organism>
<sequence length="135" mass="14789">MANLAYTWESQGKLQDALAQMEKCSELFSKVLGPNHPNSRSCSRALGNWMHKYNSSPIHTPPAAPTQVERSHHKQEILPGSTAAVMIAQSSREEHINPSHTQRLSAASLFLGNHPLLIASRTPSPMLGGQDLQEV</sequence>
<dbReference type="InterPro" id="IPR011990">
    <property type="entry name" value="TPR-like_helical_dom_sf"/>
</dbReference>
<protein>
    <recommendedName>
        <fullName evidence="3">Kinesin light chain</fullName>
    </recommendedName>
</protein>
<evidence type="ECO:0000313" key="2">
    <source>
        <dbReference type="Proteomes" id="UP000326565"/>
    </source>
</evidence>
<dbReference type="OrthoDB" id="5986190at2759"/>
<name>A0A5N5WIK5_9EURO</name>
<dbReference type="Proteomes" id="UP000326565">
    <property type="component" value="Unassembled WGS sequence"/>
</dbReference>
<evidence type="ECO:0008006" key="3">
    <source>
        <dbReference type="Google" id="ProtNLM"/>
    </source>
</evidence>
<reference evidence="1 2" key="1">
    <citation type="submission" date="2019-04" db="EMBL/GenBank/DDBJ databases">
        <title>Friends and foes A comparative genomics study of 23 Aspergillus species from section Flavi.</title>
        <authorList>
            <consortium name="DOE Joint Genome Institute"/>
            <person name="Kjaerbolling I."/>
            <person name="Vesth T."/>
            <person name="Frisvad J.C."/>
            <person name="Nybo J.L."/>
            <person name="Theobald S."/>
            <person name="Kildgaard S."/>
            <person name="Isbrandt T."/>
            <person name="Kuo A."/>
            <person name="Sato A."/>
            <person name="Lyhne E.K."/>
            <person name="Kogle M.E."/>
            <person name="Wiebenga A."/>
            <person name="Kun R.S."/>
            <person name="Lubbers R.J."/>
            <person name="Makela M.R."/>
            <person name="Barry K."/>
            <person name="Chovatia M."/>
            <person name="Clum A."/>
            <person name="Daum C."/>
            <person name="Haridas S."/>
            <person name="He G."/>
            <person name="LaButti K."/>
            <person name="Lipzen A."/>
            <person name="Mondo S."/>
            <person name="Riley R."/>
            <person name="Salamov A."/>
            <person name="Simmons B.A."/>
            <person name="Magnuson J.K."/>
            <person name="Henrissat B."/>
            <person name="Mortensen U.H."/>
            <person name="Larsen T.O."/>
            <person name="Devries R.P."/>
            <person name="Grigoriev I.V."/>
            <person name="Machida M."/>
            <person name="Baker S.E."/>
            <person name="Andersen M.R."/>
        </authorList>
    </citation>
    <scope>NUCLEOTIDE SEQUENCE [LARGE SCALE GENOMIC DNA]</scope>
    <source>
        <strain evidence="1 2">CBS 151.66</strain>
    </source>
</reference>
<accession>A0A5N5WIK5</accession>
<dbReference type="Pfam" id="PF13374">
    <property type="entry name" value="TPR_10"/>
    <property type="match status" value="1"/>
</dbReference>
<keyword evidence="2" id="KW-1185">Reference proteome</keyword>
<feature type="non-terminal residue" evidence="1">
    <location>
        <position position="135"/>
    </location>
</feature>
<proteinExistence type="predicted"/>
<dbReference type="AlphaFoldDB" id="A0A5N5WIK5"/>
<dbReference type="EMBL" id="ML732400">
    <property type="protein sequence ID" value="KAB8068336.1"/>
    <property type="molecule type" value="Genomic_DNA"/>
</dbReference>
<evidence type="ECO:0000313" key="1">
    <source>
        <dbReference type="EMBL" id="KAB8068336.1"/>
    </source>
</evidence>